<dbReference type="Gene3D" id="3.40.50.2300">
    <property type="match status" value="1"/>
</dbReference>
<dbReference type="InterPro" id="IPR001789">
    <property type="entry name" value="Sig_transdc_resp-reg_receiver"/>
</dbReference>
<organism evidence="3 4">
    <name type="scientific">Corynebacterium poyangense</name>
    <dbReference type="NCBI Taxonomy" id="2684405"/>
    <lineage>
        <taxon>Bacteria</taxon>
        <taxon>Bacillati</taxon>
        <taxon>Actinomycetota</taxon>
        <taxon>Actinomycetes</taxon>
        <taxon>Mycobacteriales</taxon>
        <taxon>Corynebacteriaceae</taxon>
        <taxon>Corynebacterium</taxon>
    </lineage>
</organism>
<dbReference type="InterPro" id="IPR058245">
    <property type="entry name" value="NreC/VraR/RcsB-like_REC"/>
</dbReference>
<dbReference type="AlphaFoldDB" id="A0A7H0SPX9"/>
<accession>A0A7H0SPX9</accession>
<dbReference type="PROSITE" id="PS50043">
    <property type="entry name" value="HTH_LUXR_2"/>
    <property type="match status" value="1"/>
</dbReference>
<evidence type="ECO:0000313" key="4">
    <source>
        <dbReference type="Proteomes" id="UP000516320"/>
    </source>
</evidence>
<dbReference type="GO" id="GO:0006355">
    <property type="term" value="P:regulation of DNA-templated transcription"/>
    <property type="evidence" value="ECO:0007669"/>
    <property type="project" value="InterPro"/>
</dbReference>
<dbReference type="SMART" id="SM00448">
    <property type="entry name" value="REC"/>
    <property type="match status" value="1"/>
</dbReference>
<protein>
    <submittedName>
        <fullName evidence="3">Response regulator</fullName>
    </submittedName>
</protein>
<dbReference type="InterPro" id="IPR039420">
    <property type="entry name" value="WalR-like"/>
</dbReference>
<dbReference type="SMART" id="SM00421">
    <property type="entry name" value="HTH_LUXR"/>
    <property type="match status" value="1"/>
</dbReference>
<dbReference type="CDD" id="cd06170">
    <property type="entry name" value="LuxR_C_like"/>
    <property type="match status" value="1"/>
</dbReference>
<evidence type="ECO:0000313" key="3">
    <source>
        <dbReference type="EMBL" id="QNQ90604.1"/>
    </source>
</evidence>
<dbReference type="KEGG" id="cpoy:GP475_08090"/>
<name>A0A7H0SPX9_9CORY</name>
<dbReference type="SUPFAM" id="SSF46894">
    <property type="entry name" value="C-terminal effector domain of the bipartite response regulators"/>
    <property type="match status" value="1"/>
</dbReference>
<proteinExistence type="predicted"/>
<dbReference type="SUPFAM" id="SSF52172">
    <property type="entry name" value="CheY-like"/>
    <property type="match status" value="1"/>
</dbReference>
<keyword evidence="1" id="KW-0597">Phosphoprotein</keyword>
<dbReference type="PRINTS" id="PR00038">
    <property type="entry name" value="HTHLUXR"/>
</dbReference>
<gene>
    <name evidence="3" type="ORF">GP475_08090</name>
</gene>
<evidence type="ECO:0000256" key="2">
    <source>
        <dbReference type="ARBA" id="ARBA00023125"/>
    </source>
</evidence>
<dbReference type="PANTHER" id="PTHR43214">
    <property type="entry name" value="TWO-COMPONENT RESPONSE REGULATOR"/>
    <property type="match status" value="1"/>
</dbReference>
<dbReference type="RefSeq" id="WP_187973916.1">
    <property type="nucleotide sequence ID" value="NZ_CP046884.1"/>
</dbReference>
<dbReference type="GO" id="GO:0000160">
    <property type="term" value="P:phosphorelay signal transduction system"/>
    <property type="evidence" value="ECO:0007669"/>
    <property type="project" value="InterPro"/>
</dbReference>
<dbReference type="PROSITE" id="PS50110">
    <property type="entry name" value="RESPONSE_REGULATORY"/>
    <property type="match status" value="1"/>
</dbReference>
<sequence length="219" mass="24466">MIRVALFEDQPLVRAGISLLIDSQPDMKVVFQAADGDQACHCRHADVVLMDVQMPHIDGIRAISFLPTTCRVIMLTTFADQHYILGSIEAGASGYLLKDAPPEELLTAIRTVHDGHAVLSPKITAKLLRKIKDSTAPEVYHDIPQAEELTPREEEILRLIALGFNNQEIADHECVSLATVKTHVRHILMKTQSRDRVHAVLYAYKSGRISLDDLLKYQP</sequence>
<keyword evidence="4" id="KW-1185">Reference proteome</keyword>
<dbReference type="InterPro" id="IPR016032">
    <property type="entry name" value="Sig_transdc_resp-reg_C-effctor"/>
</dbReference>
<dbReference type="PANTHER" id="PTHR43214:SF43">
    <property type="entry name" value="TWO-COMPONENT RESPONSE REGULATOR"/>
    <property type="match status" value="1"/>
</dbReference>
<dbReference type="EMBL" id="CP046884">
    <property type="protein sequence ID" value="QNQ90604.1"/>
    <property type="molecule type" value="Genomic_DNA"/>
</dbReference>
<reference evidence="3 4" key="1">
    <citation type="submission" date="2019-12" db="EMBL/GenBank/DDBJ databases">
        <title>Corynebacterium sp. nov., isolated from feces of the Anser Albifrons in China.</title>
        <authorList>
            <person name="Liu Q."/>
        </authorList>
    </citation>
    <scope>NUCLEOTIDE SEQUENCE [LARGE SCALE GENOMIC DNA]</scope>
    <source>
        <strain evidence="3 4">4H37-19</strain>
    </source>
</reference>
<dbReference type="CDD" id="cd17535">
    <property type="entry name" value="REC_NarL-like"/>
    <property type="match status" value="1"/>
</dbReference>
<dbReference type="Pfam" id="PF00072">
    <property type="entry name" value="Response_reg"/>
    <property type="match status" value="1"/>
</dbReference>
<dbReference type="InterPro" id="IPR011006">
    <property type="entry name" value="CheY-like_superfamily"/>
</dbReference>
<dbReference type="Proteomes" id="UP000516320">
    <property type="component" value="Chromosome"/>
</dbReference>
<evidence type="ECO:0000256" key="1">
    <source>
        <dbReference type="ARBA" id="ARBA00022553"/>
    </source>
</evidence>
<keyword evidence="2" id="KW-0238">DNA-binding</keyword>
<dbReference type="Pfam" id="PF00196">
    <property type="entry name" value="GerE"/>
    <property type="match status" value="1"/>
</dbReference>
<dbReference type="InterPro" id="IPR000792">
    <property type="entry name" value="Tscrpt_reg_LuxR_C"/>
</dbReference>
<dbReference type="GO" id="GO:0003677">
    <property type="term" value="F:DNA binding"/>
    <property type="evidence" value="ECO:0007669"/>
    <property type="project" value="UniProtKB-KW"/>
</dbReference>